<dbReference type="SMART" id="SM00388">
    <property type="entry name" value="HisKA"/>
    <property type="match status" value="1"/>
</dbReference>
<evidence type="ECO:0000256" key="11">
    <source>
        <dbReference type="ARBA" id="ARBA00022777"/>
    </source>
</evidence>
<evidence type="ECO:0000313" key="26">
    <source>
        <dbReference type="EMBL" id="SDZ24985.1"/>
    </source>
</evidence>
<feature type="domain" description="Histidine kinase" evidence="24">
    <location>
        <begin position="267"/>
        <end position="476"/>
    </location>
</feature>
<keyword evidence="10" id="KW-0547">Nucleotide-binding</keyword>
<accession>A0A1H3RI12</accession>
<comment type="subcellular location">
    <subcellularLocation>
        <location evidence="4">Cell membrane</location>
        <topology evidence="4">Multi-pass membrane protein</topology>
    </subcellularLocation>
</comment>
<protein>
    <recommendedName>
        <fullName evidence="21">Signal transduction histidine-protein kinase/phosphatase MprB</fullName>
        <ecNumber evidence="5">2.7.13.3</ecNumber>
    </recommendedName>
    <alternativeName>
        <fullName evidence="22">Mycobacterial persistence regulator B</fullName>
    </alternativeName>
</protein>
<dbReference type="GO" id="GO:0000155">
    <property type="term" value="F:phosphorelay sensor kinase activity"/>
    <property type="evidence" value="ECO:0007669"/>
    <property type="project" value="InterPro"/>
</dbReference>
<feature type="domain" description="HAMP" evidence="25">
    <location>
        <begin position="200"/>
        <end position="252"/>
    </location>
</feature>
<reference evidence="27" key="1">
    <citation type="submission" date="2016-10" db="EMBL/GenBank/DDBJ databases">
        <authorList>
            <person name="Varghese N."/>
            <person name="Submissions S."/>
        </authorList>
    </citation>
    <scope>NUCLEOTIDE SEQUENCE [LARGE SCALE GENOMIC DNA]</scope>
    <source>
        <strain evidence="27">CGMCC 4.3530</strain>
    </source>
</reference>
<keyword evidence="18" id="KW-0346">Stress response</keyword>
<dbReference type="InterPro" id="IPR036097">
    <property type="entry name" value="HisK_dim/P_sf"/>
</dbReference>
<dbReference type="Gene3D" id="3.30.565.10">
    <property type="entry name" value="Histidine kinase-like ATPase, C-terminal domain"/>
    <property type="match status" value="1"/>
</dbReference>
<keyword evidence="19" id="KW-0843">Virulence</keyword>
<evidence type="ECO:0000313" key="27">
    <source>
        <dbReference type="Proteomes" id="UP000199529"/>
    </source>
</evidence>
<evidence type="ECO:0000256" key="3">
    <source>
        <dbReference type="ARBA" id="ARBA00001946"/>
    </source>
</evidence>
<keyword evidence="17" id="KW-0902">Two-component regulatory system</keyword>
<keyword evidence="9 23" id="KW-0812">Transmembrane</keyword>
<dbReference type="Gene3D" id="6.10.340.10">
    <property type="match status" value="1"/>
</dbReference>
<evidence type="ECO:0000256" key="16">
    <source>
        <dbReference type="ARBA" id="ARBA00022989"/>
    </source>
</evidence>
<dbReference type="GO" id="GO:0005886">
    <property type="term" value="C:plasma membrane"/>
    <property type="evidence" value="ECO:0007669"/>
    <property type="project" value="UniProtKB-SubCell"/>
</dbReference>
<dbReference type="Proteomes" id="UP000199529">
    <property type="component" value="Unassembled WGS sequence"/>
</dbReference>
<dbReference type="Pfam" id="PF00512">
    <property type="entry name" value="HisKA"/>
    <property type="match status" value="1"/>
</dbReference>
<dbReference type="SMART" id="SM00304">
    <property type="entry name" value="HAMP"/>
    <property type="match status" value="1"/>
</dbReference>
<dbReference type="FunFam" id="1.10.287.130:FF:000010">
    <property type="entry name" value="Two-component sensor histidine kinase"/>
    <property type="match status" value="1"/>
</dbReference>
<dbReference type="EMBL" id="FNOK01000054">
    <property type="protein sequence ID" value="SDZ24985.1"/>
    <property type="molecule type" value="Genomic_DNA"/>
</dbReference>
<dbReference type="InterPro" id="IPR050980">
    <property type="entry name" value="2C_sensor_his_kinase"/>
</dbReference>
<dbReference type="PRINTS" id="PR00344">
    <property type="entry name" value="BCTRLSENSOR"/>
</dbReference>
<evidence type="ECO:0000256" key="12">
    <source>
        <dbReference type="ARBA" id="ARBA00022801"/>
    </source>
</evidence>
<keyword evidence="11 26" id="KW-0418">Kinase</keyword>
<dbReference type="InterPro" id="IPR003660">
    <property type="entry name" value="HAMP_dom"/>
</dbReference>
<dbReference type="RefSeq" id="WP_245761645.1">
    <property type="nucleotide sequence ID" value="NZ_FNOK01000054.1"/>
</dbReference>
<feature type="transmembrane region" description="Helical" evidence="23">
    <location>
        <begin position="181"/>
        <end position="203"/>
    </location>
</feature>
<keyword evidence="23" id="KW-0472">Membrane</keyword>
<dbReference type="Pfam" id="PF02518">
    <property type="entry name" value="HATPase_c"/>
    <property type="match status" value="1"/>
</dbReference>
<keyword evidence="8" id="KW-0808">Transferase</keyword>
<organism evidence="26 27">
    <name type="scientific">Saccharopolyspora shandongensis</name>
    <dbReference type="NCBI Taxonomy" id="418495"/>
    <lineage>
        <taxon>Bacteria</taxon>
        <taxon>Bacillati</taxon>
        <taxon>Actinomycetota</taxon>
        <taxon>Actinomycetes</taxon>
        <taxon>Pseudonocardiales</taxon>
        <taxon>Pseudonocardiaceae</taxon>
        <taxon>Saccharopolyspora</taxon>
    </lineage>
</organism>
<dbReference type="InterPro" id="IPR036890">
    <property type="entry name" value="HATPase_C_sf"/>
</dbReference>
<keyword evidence="12" id="KW-0378">Hydrolase</keyword>
<dbReference type="SMART" id="SM00387">
    <property type="entry name" value="HATPase_c"/>
    <property type="match status" value="1"/>
</dbReference>
<dbReference type="SUPFAM" id="SSF158472">
    <property type="entry name" value="HAMP domain-like"/>
    <property type="match status" value="1"/>
</dbReference>
<keyword evidence="15" id="KW-0904">Protein phosphatase</keyword>
<dbReference type="InterPro" id="IPR003594">
    <property type="entry name" value="HATPase_dom"/>
</dbReference>
<evidence type="ECO:0000256" key="23">
    <source>
        <dbReference type="SAM" id="Phobius"/>
    </source>
</evidence>
<evidence type="ECO:0000256" key="7">
    <source>
        <dbReference type="ARBA" id="ARBA00022553"/>
    </source>
</evidence>
<gene>
    <name evidence="26" type="ORF">SAMN05216215_105419</name>
</gene>
<dbReference type="SUPFAM" id="SSF55874">
    <property type="entry name" value="ATPase domain of HSP90 chaperone/DNA topoisomerase II/histidine kinase"/>
    <property type="match status" value="1"/>
</dbReference>
<evidence type="ECO:0000256" key="4">
    <source>
        <dbReference type="ARBA" id="ARBA00004651"/>
    </source>
</evidence>
<dbReference type="PANTHER" id="PTHR44936">
    <property type="entry name" value="SENSOR PROTEIN CREC"/>
    <property type="match status" value="1"/>
</dbReference>
<evidence type="ECO:0000259" key="25">
    <source>
        <dbReference type="PROSITE" id="PS50885"/>
    </source>
</evidence>
<keyword evidence="13" id="KW-0067">ATP-binding</keyword>
<evidence type="ECO:0000256" key="22">
    <source>
        <dbReference type="ARBA" id="ARBA00041776"/>
    </source>
</evidence>
<dbReference type="SUPFAM" id="SSF47384">
    <property type="entry name" value="Homodimeric domain of signal transducing histidine kinase"/>
    <property type="match status" value="1"/>
</dbReference>
<evidence type="ECO:0000256" key="17">
    <source>
        <dbReference type="ARBA" id="ARBA00023012"/>
    </source>
</evidence>
<evidence type="ECO:0000256" key="15">
    <source>
        <dbReference type="ARBA" id="ARBA00022912"/>
    </source>
</evidence>
<keyword evidence="16 23" id="KW-1133">Transmembrane helix</keyword>
<evidence type="ECO:0000256" key="5">
    <source>
        <dbReference type="ARBA" id="ARBA00012438"/>
    </source>
</evidence>
<dbReference type="PROSITE" id="PS50109">
    <property type="entry name" value="HIS_KIN"/>
    <property type="match status" value="1"/>
</dbReference>
<dbReference type="CDD" id="cd06225">
    <property type="entry name" value="HAMP"/>
    <property type="match status" value="1"/>
</dbReference>
<comment type="cofactor">
    <cofactor evidence="3">
        <name>Mg(2+)</name>
        <dbReference type="ChEBI" id="CHEBI:18420"/>
    </cofactor>
</comment>
<evidence type="ECO:0000256" key="20">
    <source>
        <dbReference type="ARBA" id="ARBA00023211"/>
    </source>
</evidence>
<evidence type="ECO:0000256" key="10">
    <source>
        <dbReference type="ARBA" id="ARBA00022741"/>
    </source>
</evidence>
<keyword evidence="27" id="KW-1185">Reference proteome</keyword>
<evidence type="ECO:0000259" key="24">
    <source>
        <dbReference type="PROSITE" id="PS50109"/>
    </source>
</evidence>
<evidence type="ECO:0000256" key="9">
    <source>
        <dbReference type="ARBA" id="ARBA00022692"/>
    </source>
</evidence>
<evidence type="ECO:0000256" key="8">
    <source>
        <dbReference type="ARBA" id="ARBA00022679"/>
    </source>
</evidence>
<comment type="cofactor">
    <cofactor evidence="2">
        <name>Mn(2+)</name>
        <dbReference type="ChEBI" id="CHEBI:29035"/>
    </cofactor>
</comment>
<dbReference type="STRING" id="418495.SAMN05216215_105419"/>
<dbReference type="Gene3D" id="1.10.287.130">
    <property type="match status" value="1"/>
</dbReference>
<comment type="catalytic activity">
    <reaction evidence="1">
        <text>ATP + protein L-histidine = ADP + protein N-phospho-L-histidine.</text>
        <dbReference type="EC" id="2.7.13.3"/>
    </reaction>
</comment>
<keyword evidence="14" id="KW-0460">Magnesium</keyword>
<dbReference type="PANTHER" id="PTHR44936:SF9">
    <property type="entry name" value="SENSOR PROTEIN CREC"/>
    <property type="match status" value="1"/>
</dbReference>
<dbReference type="CDD" id="cd00082">
    <property type="entry name" value="HisKA"/>
    <property type="match status" value="1"/>
</dbReference>
<sequence>MIGRLLGKARGIRPRMVLIVTFVALLATVAATGANYVSARRTVLATTQDHFMQQLRDDVDRLAPDLRLPLDQAALDELAGRLGRHTVVVQGNLTAENAENAENAIYLDLEIPADLRATVRDGSRIVFQRVEARHTVMLVVGMPVLTTDEHFQRHPSGLEVYGWFPLYDQQRQIQEFATNGWLTGAVAVPFAVIVAWLAASAVLRPVRRLRDGARSLARGDLTTRLPARGSDELAELARTFNDSAASLEASVGELRRMEADSRRFVADVSHELRTPLAAMTAVNEVLDEDGAGLPGDAGTAARLISSETKKLARLVDDLIEISRFDSGTARLDRQETDLGELITGTLRTRQWGDRVETDLPSGIVAEVDGRRVDVIVANLVGNALRHGGPPVRVRLRSAGGQAVVEVTDNGPGLPEAVLPHVFARFYKADAARTRSEGSGLGLSIAMKNAALHGGIIEAGNQPGGGAKFTLRLPLEVS</sequence>
<evidence type="ECO:0000256" key="14">
    <source>
        <dbReference type="ARBA" id="ARBA00022842"/>
    </source>
</evidence>
<dbReference type="EC" id="2.7.13.3" evidence="5"/>
<evidence type="ECO:0000256" key="19">
    <source>
        <dbReference type="ARBA" id="ARBA00023026"/>
    </source>
</evidence>
<dbReference type="InterPro" id="IPR005467">
    <property type="entry name" value="His_kinase_dom"/>
</dbReference>
<evidence type="ECO:0000256" key="13">
    <source>
        <dbReference type="ARBA" id="ARBA00022840"/>
    </source>
</evidence>
<dbReference type="Pfam" id="PF00672">
    <property type="entry name" value="HAMP"/>
    <property type="match status" value="1"/>
</dbReference>
<evidence type="ECO:0000256" key="18">
    <source>
        <dbReference type="ARBA" id="ARBA00023016"/>
    </source>
</evidence>
<evidence type="ECO:0000256" key="2">
    <source>
        <dbReference type="ARBA" id="ARBA00001936"/>
    </source>
</evidence>
<keyword evidence="20" id="KW-0464">Manganese</keyword>
<dbReference type="CDD" id="cd00075">
    <property type="entry name" value="HATPase"/>
    <property type="match status" value="1"/>
</dbReference>
<keyword evidence="7" id="KW-0597">Phosphoprotein</keyword>
<evidence type="ECO:0000256" key="1">
    <source>
        <dbReference type="ARBA" id="ARBA00000085"/>
    </source>
</evidence>
<dbReference type="GO" id="GO:0004721">
    <property type="term" value="F:phosphoprotein phosphatase activity"/>
    <property type="evidence" value="ECO:0007669"/>
    <property type="project" value="UniProtKB-KW"/>
</dbReference>
<name>A0A1H3RI12_9PSEU</name>
<evidence type="ECO:0000256" key="6">
    <source>
        <dbReference type="ARBA" id="ARBA00022475"/>
    </source>
</evidence>
<dbReference type="GO" id="GO:0005524">
    <property type="term" value="F:ATP binding"/>
    <property type="evidence" value="ECO:0007669"/>
    <property type="project" value="UniProtKB-KW"/>
</dbReference>
<dbReference type="InterPro" id="IPR004358">
    <property type="entry name" value="Sig_transdc_His_kin-like_C"/>
</dbReference>
<dbReference type="InterPro" id="IPR003661">
    <property type="entry name" value="HisK_dim/P_dom"/>
</dbReference>
<evidence type="ECO:0000256" key="21">
    <source>
        <dbReference type="ARBA" id="ARBA00040454"/>
    </source>
</evidence>
<keyword evidence="6" id="KW-1003">Cell membrane</keyword>
<dbReference type="AlphaFoldDB" id="A0A1H3RI12"/>
<proteinExistence type="predicted"/>
<dbReference type="PROSITE" id="PS50885">
    <property type="entry name" value="HAMP"/>
    <property type="match status" value="1"/>
</dbReference>